<reference evidence="4 5" key="1">
    <citation type="journal article" date="2017" name="Genome Med.">
        <title>A novel Ruminococcus gnavus clade enriched in inflammatory bowel disease patients.</title>
        <authorList>
            <person name="Hall A.B."/>
            <person name="Yassour M."/>
            <person name="Sauk J."/>
            <person name="Garner A."/>
            <person name="Jiang X."/>
            <person name="Arthur T."/>
            <person name="Lagoudas G.K."/>
            <person name="Vatanen T."/>
            <person name="Fornelos N."/>
            <person name="Wilson R."/>
            <person name="Bertha M."/>
            <person name="Cohen M."/>
            <person name="Garber J."/>
            <person name="Khalili H."/>
            <person name="Gevers D."/>
            <person name="Ananthakrishnan A.N."/>
            <person name="Kugathasan S."/>
            <person name="Lander E.S."/>
            <person name="Blainey P."/>
            <person name="Vlamakis H."/>
            <person name="Xavier R.J."/>
            <person name="Huttenhower C."/>
        </authorList>
    </citation>
    <scope>NUCLEOTIDE SEQUENCE [LARGE SCALE GENOMIC DNA]</scope>
    <source>
        <strain evidence="4 5">RJX1124</strain>
    </source>
</reference>
<feature type="compositionally biased region" description="Polar residues" evidence="1">
    <location>
        <begin position="281"/>
        <end position="304"/>
    </location>
</feature>
<dbReference type="EMBL" id="NIHS01000023">
    <property type="protein sequence ID" value="PLT71505.1"/>
    <property type="molecule type" value="Genomic_DNA"/>
</dbReference>
<feature type="region of interest" description="Disordered" evidence="1">
    <location>
        <begin position="162"/>
        <end position="210"/>
    </location>
</feature>
<evidence type="ECO:0000256" key="2">
    <source>
        <dbReference type="SAM" id="Phobius"/>
    </source>
</evidence>
<keyword evidence="2" id="KW-0472">Membrane</keyword>
<dbReference type="Proteomes" id="UP000234891">
    <property type="component" value="Unassembled WGS sequence"/>
</dbReference>
<accession>A0A2N5P8Y3</accession>
<sequence>MKKYIARIVVMLLIASVLPLQVSAAEKESIELAVEAEQVGVSLTLPQSVSGNILSLQVGLKVDSNVQEETTATFQFSENVAKVADYRYNQEKGILNIYLSGTKTLFQNGTESLKLGNVQINTTNENGATVHVSVVEDSVKMVKGTKTEVIQNIDYPEKAEIILGNGGNQDNGGDPDNGGDQNNGGNPDNGGGQDNGGDSDNDGDQDNGEAQDKTELQQVMEMAKSYTQSEYTKESYAVLQKAMEMAQKVLDKEDATEEEITEALKNLENAIGSLVKKEDTSSPSTDQDETTNQGADKNTSQNTDQKNDKNVVKTGDDSMVILFVAAIAISVVAAAFIIYRRMRRK</sequence>
<keyword evidence="3" id="KW-0732">Signal</keyword>
<feature type="compositionally biased region" description="Low complexity" evidence="1">
    <location>
        <begin position="171"/>
        <end position="186"/>
    </location>
</feature>
<evidence type="ECO:0008006" key="6">
    <source>
        <dbReference type="Google" id="ProtNLM"/>
    </source>
</evidence>
<protein>
    <recommendedName>
        <fullName evidence="6">LPXTG cell wall anchor domain-containing protein</fullName>
    </recommendedName>
</protein>
<feature type="chain" id="PRO_5014944081" description="LPXTG cell wall anchor domain-containing protein" evidence="3">
    <location>
        <begin position="25"/>
        <end position="345"/>
    </location>
</feature>
<name>A0A2N5P8Y3_MEDGN</name>
<gene>
    <name evidence="4" type="ORF">CDL26_11995</name>
</gene>
<feature type="signal peptide" evidence="3">
    <location>
        <begin position="1"/>
        <end position="24"/>
    </location>
</feature>
<dbReference type="Pfam" id="PF07554">
    <property type="entry name" value="FIVAR"/>
    <property type="match status" value="1"/>
</dbReference>
<keyword evidence="2" id="KW-0812">Transmembrane</keyword>
<evidence type="ECO:0000313" key="4">
    <source>
        <dbReference type="EMBL" id="PLT71505.1"/>
    </source>
</evidence>
<proteinExistence type="predicted"/>
<feature type="transmembrane region" description="Helical" evidence="2">
    <location>
        <begin position="319"/>
        <end position="339"/>
    </location>
</feature>
<feature type="region of interest" description="Disordered" evidence="1">
    <location>
        <begin position="274"/>
        <end position="311"/>
    </location>
</feature>
<feature type="compositionally biased region" description="Acidic residues" evidence="1">
    <location>
        <begin position="197"/>
        <end position="209"/>
    </location>
</feature>
<evidence type="ECO:0000313" key="5">
    <source>
        <dbReference type="Proteomes" id="UP000234891"/>
    </source>
</evidence>
<keyword evidence="2" id="KW-1133">Transmembrane helix</keyword>
<organism evidence="4 5">
    <name type="scientific">Mediterraneibacter gnavus</name>
    <name type="common">Ruminococcus gnavus</name>
    <dbReference type="NCBI Taxonomy" id="33038"/>
    <lineage>
        <taxon>Bacteria</taxon>
        <taxon>Bacillati</taxon>
        <taxon>Bacillota</taxon>
        <taxon>Clostridia</taxon>
        <taxon>Lachnospirales</taxon>
        <taxon>Lachnospiraceae</taxon>
        <taxon>Mediterraneibacter</taxon>
    </lineage>
</organism>
<comment type="caution">
    <text evidence="4">The sequence shown here is derived from an EMBL/GenBank/DDBJ whole genome shotgun (WGS) entry which is preliminary data.</text>
</comment>
<dbReference type="Gene3D" id="1.20.1270.70">
    <property type="entry name" value="Designed single chain three-helix bundle"/>
    <property type="match status" value="1"/>
</dbReference>
<dbReference type="RefSeq" id="WP_101871070.1">
    <property type="nucleotide sequence ID" value="NZ_NIHS01000023.1"/>
</dbReference>
<evidence type="ECO:0000256" key="3">
    <source>
        <dbReference type="SAM" id="SignalP"/>
    </source>
</evidence>
<dbReference type="AlphaFoldDB" id="A0A2N5P8Y3"/>
<evidence type="ECO:0000256" key="1">
    <source>
        <dbReference type="SAM" id="MobiDB-lite"/>
    </source>
</evidence>